<gene>
    <name evidence="3" type="ORF">WN944_029549</name>
</gene>
<dbReference type="Pfam" id="PF13960">
    <property type="entry name" value="DUF4218"/>
    <property type="match status" value="1"/>
</dbReference>
<evidence type="ECO:0000313" key="4">
    <source>
        <dbReference type="Proteomes" id="UP001428341"/>
    </source>
</evidence>
<dbReference type="PANTHER" id="PTHR48258:SF3">
    <property type="entry name" value="FK506-BINDING PROTEIN 4-LIKE ISOFORM X1"/>
    <property type="match status" value="1"/>
</dbReference>
<evidence type="ECO:0000259" key="2">
    <source>
        <dbReference type="Pfam" id="PF13960"/>
    </source>
</evidence>
<dbReference type="Pfam" id="PF13952">
    <property type="entry name" value="DUF4216"/>
    <property type="match status" value="1"/>
</dbReference>
<name>A0AAP0LM02_9ROSI</name>
<reference evidence="3 4" key="1">
    <citation type="submission" date="2024-05" db="EMBL/GenBank/DDBJ databases">
        <title>Haplotype-resolved chromosome-level genome assembly of Huyou (Citrus changshanensis).</title>
        <authorList>
            <person name="Miao C."/>
            <person name="Chen W."/>
            <person name="Wu Y."/>
            <person name="Wang L."/>
            <person name="Zhao S."/>
            <person name="Grierson D."/>
            <person name="Xu C."/>
            <person name="Chen K."/>
        </authorList>
    </citation>
    <scope>NUCLEOTIDE SEQUENCE [LARGE SCALE GENOMIC DNA]</scope>
    <source>
        <strain evidence="3">01-14</strain>
        <tissue evidence="3">Leaf</tissue>
    </source>
</reference>
<feature type="domain" description="DUF4216" evidence="1">
    <location>
        <begin position="295"/>
        <end position="361"/>
    </location>
</feature>
<accession>A0AAP0LM02</accession>
<dbReference type="PANTHER" id="PTHR48258">
    <property type="entry name" value="DUF4218 DOMAIN-CONTAINING PROTEIN-RELATED"/>
    <property type="match status" value="1"/>
</dbReference>
<dbReference type="AlphaFoldDB" id="A0AAP0LM02"/>
<evidence type="ECO:0000259" key="1">
    <source>
        <dbReference type="Pfam" id="PF13952"/>
    </source>
</evidence>
<protein>
    <recommendedName>
        <fullName evidence="5">DUF4216 domain-containing protein</fullName>
    </recommendedName>
</protein>
<dbReference type="InterPro" id="IPR025452">
    <property type="entry name" value="DUF4218"/>
</dbReference>
<proteinExistence type="predicted"/>
<keyword evidence="4" id="KW-1185">Reference proteome</keyword>
<comment type="caution">
    <text evidence="3">The sequence shown here is derived from an EMBL/GenBank/DDBJ whole genome shotgun (WGS) entry which is preliminary data.</text>
</comment>
<dbReference type="InterPro" id="IPR025312">
    <property type="entry name" value="DUF4216"/>
</dbReference>
<feature type="domain" description="DUF4218" evidence="2">
    <location>
        <begin position="87"/>
        <end position="176"/>
    </location>
</feature>
<dbReference type="Proteomes" id="UP001428341">
    <property type="component" value="Unassembled WGS sequence"/>
</dbReference>
<evidence type="ECO:0008006" key="5">
    <source>
        <dbReference type="Google" id="ProtNLM"/>
    </source>
</evidence>
<dbReference type="EMBL" id="JBCGBO010000025">
    <property type="protein sequence ID" value="KAK9177526.1"/>
    <property type="molecule type" value="Genomic_DNA"/>
</dbReference>
<sequence length="413" mass="47523">MHVEKNICESILCTLLDISGKTKDGLNARKDLEDWDIRHDLHPYVEGMRTYLPAAPHSLSKIEKKIFCERLFNMKLPDGYSSNIGNCVSVEECKITNLKSHDYHILMQKLLPVVIRGREVRLCGPVHYRWMYPFERQMKEYKGYVRNCRRPEGCIAECYLGEECVAFCSGYIQQRIKVNTKELCNDYFSNGIILEGHPISRGTPIALSSDMLESAHHYVLFNTAVVEPYLEMNAKSYSGYIINGQRFHTREIEKATQDSGVSTEATIVCRASAKDNAQVVDVVAYYGVITDIILLDYHNFQIPLFKCDWTNKGHGVKVDDGFTLVNLHQGQSQYEKEPFILASQAKQVFYSRDSNSSNWYVLLKAPPRGYYELEMYDEKEDTTCVLENMLDKNIEDDNDGVTYRRIDCEDILV</sequence>
<organism evidence="3 4">
    <name type="scientific">Citrus x changshan-huyou</name>
    <dbReference type="NCBI Taxonomy" id="2935761"/>
    <lineage>
        <taxon>Eukaryota</taxon>
        <taxon>Viridiplantae</taxon>
        <taxon>Streptophyta</taxon>
        <taxon>Embryophyta</taxon>
        <taxon>Tracheophyta</taxon>
        <taxon>Spermatophyta</taxon>
        <taxon>Magnoliopsida</taxon>
        <taxon>eudicotyledons</taxon>
        <taxon>Gunneridae</taxon>
        <taxon>Pentapetalae</taxon>
        <taxon>rosids</taxon>
        <taxon>malvids</taxon>
        <taxon>Sapindales</taxon>
        <taxon>Rutaceae</taxon>
        <taxon>Aurantioideae</taxon>
        <taxon>Citrus</taxon>
    </lineage>
</organism>
<evidence type="ECO:0000313" key="3">
    <source>
        <dbReference type="EMBL" id="KAK9177526.1"/>
    </source>
</evidence>